<evidence type="ECO:0000313" key="2">
    <source>
        <dbReference type="Proteomes" id="UP001623348"/>
    </source>
</evidence>
<name>A0ABC9VUT2_GRUJA</name>
<gene>
    <name evidence="1" type="ORF">GRJ2_000181300</name>
</gene>
<comment type="caution">
    <text evidence="1">The sequence shown here is derived from an EMBL/GenBank/DDBJ whole genome shotgun (WGS) entry which is preliminary data.</text>
</comment>
<proteinExistence type="predicted"/>
<evidence type="ECO:0000313" key="1">
    <source>
        <dbReference type="EMBL" id="GAB0177161.1"/>
    </source>
</evidence>
<keyword evidence="1" id="KW-0808">Transferase</keyword>
<organism evidence="1 2">
    <name type="scientific">Grus japonensis</name>
    <name type="common">Japanese crane</name>
    <name type="synonym">Red-crowned crane</name>
    <dbReference type="NCBI Taxonomy" id="30415"/>
    <lineage>
        <taxon>Eukaryota</taxon>
        <taxon>Metazoa</taxon>
        <taxon>Chordata</taxon>
        <taxon>Craniata</taxon>
        <taxon>Vertebrata</taxon>
        <taxon>Euteleostomi</taxon>
        <taxon>Archelosauria</taxon>
        <taxon>Archosauria</taxon>
        <taxon>Dinosauria</taxon>
        <taxon>Saurischia</taxon>
        <taxon>Theropoda</taxon>
        <taxon>Coelurosauria</taxon>
        <taxon>Aves</taxon>
        <taxon>Neognathae</taxon>
        <taxon>Neoaves</taxon>
        <taxon>Gruiformes</taxon>
        <taxon>Gruidae</taxon>
        <taxon>Grus</taxon>
    </lineage>
</organism>
<dbReference type="AlphaFoldDB" id="A0ABC9VUT2"/>
<keyword evidence="1" id="KW-0418">Kinase</keyword>
<dbReference type="GO" id="GO:0016301">
    <property type="term" value="F:kinase activity"/>
    <property type="evidence" value="ECO:0007669"/>
    <property type="project" value="UniProtKB-KW"/>
</dbReference>
<reference evidence="1 2" key="1">
    <citation type="submission" date="2024-06" db="EMBL/GenBank/DDBJ databases">
        <title>The draft genome of Grus japonensis, version 3.</title>
        <authorList>
            <person name="Nabeshima K."/>
            <person name="Suzuki S."/>
            <person name="Onuma M."/>
        </authorList>
    </citation>
    <scope>NUCLEOTIDE SEQUENCE [LARGE SCALE GENOMIC DNA]</scope>
    <source>
        <strain evidence="1 2">451A</strain>
    </source>
</reference>
<accession>A0ABC9VUT2</accession>
<keyword evidence="2" id="KW-1185">Reference proteome</keyword>
<sequence length="75" mass="8095">MKRGAVQDLVLTNKDGLVGNMKLQGSLDYSDHEVVEFKILKQRGGCTASSLPWTSGEQTLASSGICLVEYHGTKP</sequence>
<dbReference type="EMBL" id="BAAFJT010000001">
    <property type="protein sequence ID" value="GAB0177161.1"/>
    <property type="molecule type" value="Genomic_DNA"/>
</dbReference>
<dbReference type="Proteomes" id="UP001623348">
    <property type="component" value="Unassembled WGS sequence"/>
</dbReference>
<protein>
    <submittedName>
        <fullName evidence="1">Nucleoside diphosphate kinase 6</fullName>
    </submittedName>
</protein>